<sequence length="179" mass="19198">MAELVVGRIAKSHGLVGEVAVEIRTDEPELRFAPGSALAVRMPKAKAAGKTLRVVSVREHANRLLVSFEGVVDRTAADSLRGALLVVRSEDLPPNEDPDEFYDHELVGLRIEDHGTGAELGEIADVAHSAGGDWLVARVKDGREVLIPFVAAIVVEISRSDRVARVALPEGLLELNAES</sequence>
<evidence type="ECO:0000256" key="2">
    <source>
        <dbReference type="ARBA" id="ARBA00022517"/>
    </source>
</evidence>
<dbReference type="RefSeq" id="WP_007470776.1">
    <property type="nucleotide sequence ID" value="NZ_KI391953.1"/>
</dbReference>
<reference evidence="8 9" key="1">
    <citation type="journal article" date="2011" name="Stand. Genomic Sci.">
        <title>High quality draft genome sequence of Segniliparus rugosus CDC 945(T)= (ATCC BAA-974(T)).</title>
        <authorList>
            <person name="Earl A.M."/>
            <person name="Desjardins C.A."/>
            <person name="Fitzgerald M.G."/>
            <person name="Arachchi H.M."/>
            <person name="Zeng Q."/>
            <person name="Mehta T."/>
            <person name="Griggs A."/>
            <person name="Birren B.W."/>
            <person name="Toney N.C."/>
            <person name="Carr J."/>
            <person name="Posey J."/>
            <person name="Butler W.R."/>
        </authorList>
    </citation>
    <scope>NUCLEOTIDE SEQUENCE [LARGE SCALE GENOMIC DNA]</scope>
    <source>
        <strain evidence="9">ATCC BAA-974 / DSM 45345 / CCUG 50838 / CIP 108380 / JCM 13579 / CDC 945</strain>
    </source>
</reference>
<dbReference type="HAMAP" id="MF_00014">
    <property type="entry name" value="Ribosome_mat_RimM"/>
    <property type="match status" value="1"/>
</dbReference>
<comment type="caution">
    <text evidence="8">The sequence shown here is derived from an EMBL/GenBank/DDBJ whole genome shotgun (WGS) entry which is preliminary data.</text>
</comment>
<comment type="domain">
    <text evidence="5">The PRC barrel domain binds ribosomal protein uS19.</text>
</comment>
<dbReference type="Proteomes" id="UP000004816">
    <property type="component" value="Unassembled WGS sequence"/>
</dbReference>
<comment type="subunit">
    <text evidence="5">Binds ribosomal protein uS19.</text>
</comment>
<dbReference type="GO" id="GO:0042274">
    <property type="term" value="P:ribosomal small subunit biogenesis"/>
    <property type="evidence" value="ECO:0007669"/>
    <property type="project" value="UniProtKB-UniRule"/>
</dbReference>
<evidence type="ECO:0000259" key="7">
    <source>
        <dbReference type="Pfam" id="PF24986"/>
    </source>
</evidence>
<feature type="domain" description="Ribosome maturation factor RimM PRC barrel" evidence="7">
    <location>
        <begin position="104"/>
        <end position="172"/>
    </location>
</feature>
<comment type="function">
    <text evidence="5">An accessory protein needed during the final step in the assembly of 30S ribosomal subunit, possibly for assembly of the head region. Essential for efficient processing of 16S rRNA. May be needed both before and after RbfA during the maturation of 16S rRNA. It has affinity for free ribosomal 30S subunits but not for 70S ribosomes.</text>
</comment>
<dbReference type="NCBIfam" id="TIGR02273">
    <property type="entry name" value="16S_RimM"/>
    <property type="match status" value="1"/>
</dbReference>
<feature type="domain" description="RimM N-terminal" evidence="6">
    <location>
        <begin position="5"/>
        <end position="90"/>
    </location>
</feature>
<dbReference type="HOGENOM" id="CLU_077636_0_0_11"/>
<comment type="similarity">
    <text evidence="5">Belongs to the RimM family.</text>
</comment>
<dbReference type="Gene3D" id="2.40.30.60">
    <property type="entry name" value="RimM"/>
    <property type="match status" value="1"/>
</dbReference>
<dbReference type="InterPro" id="IPR011961">
    <property type="entry name" value="RimM"/>
</dbReference>
<evidence type="ECO:0000256" key="1">
    <source>
        <dbReference type="ARBA" id="ARBA00022490"/>
    </source>
</evidence>
<keyword evidence="2 5" id="KW-0690">Ribosome biogenesis</keyword>
<evidence type="ECO:0000256" key="3">
    <source>
        <dbReference type="ARBA" id="ARBA00022552"/>
    </source>
</evidence>
<dbReference type="GO" id="GO:0006364">
    <property type="term" value="P:rRNA processing"/>
    <property type="evidence" value="ECO:0007669"/>
    <property type="project" value="UniProtKB-UniRule"/>
</dbReference>
<keyword evidence="4 5" id="KW-0143">Chaperone</keyword>
<evidence type="ECO:0000313" key="8">
    <source>
        <dbReference type="EMBL" id="EFV12655.1"/>
    </source>
</evidence>
<evidence type="ECO:0000313" key="9">
    <source>
        <dbReference type="Proteomes" id="UP000004816"/>
    </source>
</evidence>
<dbReference type="InterPro" id="IPR011033">
    <property type="entry name" value="PRC_barrel-like_sf"/>
</dbReference>
<gene>
    <name evidence="5" type="primary">rimM</name>
    <name evidence="8" type="ORF">HMPREF9336_02450</name>
</gene>
<dbReference type="GO" id="GO:0005840">
    <property type="term" value="C:ribosome"/>
    <property type="evidence" value="ECO:0007669"/>
    <property type="project" value="InterPro"/>
</dbReference>
<comment type="subcellular location">
    <subcellularLocation>
        <location evidence="5">Cytoplasm</location>
    </subcellularLocation>
</comment>
<dbReference type="OrthoDB" id="5381335at2"/>
<dbReference type="InterPro" id="IPR009000">
    <property type="entry name" value="Transl_B-barrel_sf"/>
</dbReference>
<dbReference type="GO" id="GO:0005737">
    <property type="term" value="C:cytoplasm"/>
    <property type="evidence" value="ECO:0007669"/>
    <property type="project" value="UniProtKB-SubCell"/>
</dbReference>
<dbReference type="InterPro" id="IPR036976">
    <property type="entry name" value="RimM_N_sf"/>
</dbReference>
<evidence type="ECO:0000259" key="6">
    <source>
        <dbReference type="Pfam" id="PF01782"/>
    </source>
</evidence>
<dbReference type="AlphaFoldDB" id="E5XSH8"/>
<keyword evidence="1 5" id="KW-0963">Cytoplasm</keyword>
<keyword evidence="3 5" id="KW-0698">rRNA processing</keyword>
<dbReference type="GO" id="GO:0043022">
    <property type="term" value="F:ribosome binding"/>
    <property type="evidence" value="ECO:0007669"/>
    <property type="project" value="InterPro"/>
</dbReference>
<evidence type="ECO:0000256" key="5">
    <source>
        <dbReference type="HAMAP-Rule" id="MF_00014"/>
    </source>
</evidence>
<dbReference type="InterPro" id="IPR056792">
    <property type="entry name" value="PRC_RimM"/>
</dbReference>
<name>E5XSH8_SEGRC</name>
<organism evidence="8 9">
    <name type="scientific">Segniliparus rugosus (strain ATCC BAA-974 / DSM 45345 / CCUG 50838 / CIP 108380 / JCM 13579 / CDC 945)</name>
    <dbReference type="NCBI Taxonomy" id="679197"/>
    <lineage>
        <taxon>Bacteria</taxon>
        <taxon>Bacillati</taxon>
        <taxon>Actinomycetota</taxon>
        <taxon>Actinomycetes</taxon>
        <taxon>Mycobacteriales</taxon>
        <taxon>Segniliparaceae</taxon>
        <taxon>Segniliparus</taxon>
    </lineage>
</organism>
<dbReference type="SUPFAM" id="SSF50346">
    <property type="entry name" value="PRC-barrel domain"/>
    <property type="match status" value="1"/>
</dbReference>
<proteinExistence type="inferred from homology"/>
<dbReference type="PANTHER" id="PTHR33692:SF1">
    <property type="entry name" value="RIBOSOME MATURATION FACTOR RIMM"/>
    <property type="match status" value="1"/>
</dbReference>
<dbReference type="Pfam" id="PF24986">
    <property type="entry name" value="PRC_RimM"/>
    <property type="match status" value="1"/>
</dbReference>
<dbReference type="eggNOG" id="COG0806">
    <property type="taxonomic scope" value="Bacteria"/>
</dbReference>
<dbReference type="InterPro" id="IPR002676">
    <property type="entry name" value="RimM_N"/>
</dbReference>
<dbReference type="PANTHER" id="PTHR33692">
    <property type="entry name" value="RIBOSOME MATURATION FACTOR RIMM"/>
    <property type="match status" value="1"/>
</dbReference>
<dbReference type="Pfam" id="PF01782">
    <property type="entry name" value="RimM"/>
    <property type="match status" value="1"/>
</dbReference>
<keyword evidence="9" id="KW-1185">Reference proteome</keyword>
<evidence type="ECO:0000256" key="4">
    <source>
        <dbReference type="ARBA" id="ARBA00023186"/>
    </source>
</evidence>
<protein>
    <recommendedName>
        <fullName evidence="5">Ribosome maturation factor RimM</fullName>
    </recommendedName>
</protein>
<dbReference type="Gene3D" id="2.30.30.240">
    <property type="entry name" value="PRC-barrel domain"/>
    <property type="match status" value="1"/>
</dbReference>
<dbReference type="SUPFAM" id="SSF50447">
    <property type="entry name" value="Translation proteins"/>
    <property type="match status" value="1"/>
</dbReference>
<accession>E5XSH8</accession>
<dbReference type="STRING" id="679197.HMPREF9336_02450"/>
<dbReference type="EMBL" id="ACZI02000002">
    <property type="protein sequence ID" value="EFV12655.1"/>
    <property type="molecule type" value="Genomic_DNA"/>
</dbReference>